<dbReference type="Gene3D" id="3.40.50.300">
    <property type="entry name" value="P-loop containing nucleotide triphosphate hydrolases"/>
    <property type="match status" value="1"/>
</dbReference>
<dbReference type="OrthoDB" id="194358at2759"/>
<reference evidence="5 6" key="1">
    <citation type="submission" date="2018-06" db="EMBL/GenBank/DDBJ databases">
        <title>Complete Genomes of Monosporascus.</title>
        <authorList>
            <person name="Robinson A.J."/>
            <person name="Natvig D.O."/>
        </authorList>
    </citation>
    <scope>NUCLEOTIDE SEQUENCE [LARGE SCALE GENOMIC DNA]</scope>
    <source>
        <strain evidence="5 6">CBS 110550</strain>
    </source>
</reference>
<dbReference type="InterPro" id="IPR027417">
    <property type="entry name" value="P-loop_NTPase"/>
</dbReference>
<dbReference type="InterPro" id="IPR029058">
    <property type="entry name" value="AB_hydrolase_fold"/>
</dbReference>
<dbReference type="PROSITE" id="PS50088">
    <property type="entry name" value="ANK_REPEAT"/>
    <property type="match status" value="1"/>
</dbReference>
<dbReference type="Pfam" id="PF24883">
    <property type="entry name" value="NPHP3_N"/>
    <property type="match status" value="1"/>
</dbReference>
<keyword evidence="1" id="KW-0677">Repeat</keyword>
<keyword evidence="2" id="KW-0040">ANK repeat</keyword>
<dbReference type="InterPro" id="IPR056884">
    <property type="entry name" value="NPHP3-like_N"/>
</dbReference>
<evidence type="ECO:0000313" key="5">
    <source>
        <dbReference type="EMBL" id="RYO88013.1"/>
    </source>
</evidence>
<dbReference type="Gene3D" id="3.40.50.1820">
    <property type="entry name" value="alpha/beta hydrolase"/>
    <property type="match status" value="1"/>
</dbReference>
<dbReference type="Pfam" id="PF13637">
    <property type="entry name" value="Ank_4"/>
    <property type="match status" value="1"/>
</dbReference>
<evidence type="ECO:0000259" key="4">
    <source>
        <dbReference type="Pfam" id="PF24883"/>
    </source>
</evidence>
<dbReference type="SUPFAM" id="SSF52540">
    <property type="entry name" value="P-loop containing nucleoside triphosphate hydrolases"/>
    <property type="match status" value="1"/>
</dbReference>
<dbReference type="SUPFAM" id="SSF48403">
    <property type="entry name" value="Ankyrin repeat"/>
    <property type="match status" value="1"/>
</dbReference>
<evidence type="ECO:0000256" key="2">
    <source>
        <dbReference type="PROSITE-ProRule" id="PRU00023"/>
    </source>
</evidence>
<dbReference type="PANTHER" id="PTHR10039:SF5">
    <property type="entry name" value="NACHT DOMAIN-CONTAINING PROTEIN"/>
    <property type="match status" value="1"/>
</dbReference>
<dbReference type="PANTHER" id="PTHR10039">
    <property type="entry name" value="AMELOGENIN"/>
    <property type="match status" value="1"/>
</dbReference>
<dbReference type="InterPro" id="IPR002110">
    <property type="entry name" value="Ankyrin_rpt"/>
</dbReference>
<accession>A0A4Q4SZF6</accession>
<gene>
    <name evidence="5" type="ORF">DL764_008772</name>
</gene>
<dbReference type="Gene3D" id="1.25.40.20">
    <property type="entry name" value="Ankyrin repeat-containing domain"/>
    <property type="match status" value="1"/>
</dbReference>
<dbReference type="Proteomes" id="UP000293360">
    <property type="component" value="Unassembled WGS sequence"/>
</dbReference>
<evidence type="ECO:0000256" key="3">
    <source>
        <dbReference type="SAM" id="MobiDB-lite"/>
    </source>
</evidence>
<evidence type="ECO:0000313" key="6">
    <source>
        <dbReference type="Proteomes" id="UP000293360"/>
    </source>
</evidence>
<protein>
    <recommendedName>
        <fullName evidence="4">Nephrocystin 3-like N-terminal domain-containing protein</fullName>
    </recommendedName>
</protein>
<feature type="repeat" description="ANK" evidence="2">
    <location>
        <begin position="967"/>
        <end position="993"/>
    </location>
</feature>
<name>A0A4Q4SZF6_9PEZI</name>
<proteinExistence type="predicted"/>
<feature type="region of interest" description="Disordered" evidence="3">
    <location>
        <begin position="40"/>
        <end position="81"/>
    </location>
</feature>
<sequence>MSAQARHPEIIPATGLTVAVPHDNPTLDIVFVHGFTGHPERTWRHNRGDSKQSKDDHDETSEPQRKSRRFNPFSRAHRDKDSAHPAVFWPRDLLPMTVPNARVLTYGYDTHIRHWSGPPVCRNTVRDIAWDFLVALEAGRRAEPARPLLFVVHSLGGIVVKELLRRSSKCRQGQSHLRFIFESAKGIMFFGTPHNGADPRGFLQHIAELVVKAMGLKVNEQIVNSLLPSSERLGELRDEFGPLAHEQRWIIHSFQEQLGVKALNGRKVVEDTSSYLNLPAIETTEHIGRNHMDICRFSGPEDVEYKKVAAALRRMTANLPENQVPNPRPSLTPEQRQQLRDSLRFDQIDARHMNIKSAHAKTCKWLTKKDEYLDWLNPRKFSDHHGFLWVKGKPGTGKSTLMKFALAQARRSMKDWVVLSFFFNARGEELEKTTAGMYRSLLLQLVESIPELDAVFDSLCLTVWPRDDEMQWSVESLKDLFEQAVQSLGQLRVVCFIDALDECDEDQIRDMLSSFERVGELAVASNIGFQVCFSSRHYPYISVARGLELVLEGQEGHDQDIANYVGSELKIGHNKIAEEIRAEVRAKASNVFMWVVLVVDILNREYDRGRIHALRKRLREIPAGLHDLFRDILTRDARDRHELILCIQWVLYAKRPLKPEELYFAVLAGTDPESLDPWDREIATLAIIQRFILDSSKGLAETTKSKTPVVQFIHESVRDFLLKDNGLRDIWPDLGDRFHGQSHEQLKECCLKYTSNIVVTLHLPEPLPKASSKDGAALRDRTLQSYPLSEYAVHNVLYHADEAESDGVSQSGFLRSFPFQSWINMDNLFVKFETRRRSSEASLLYVLAEGNLARLIKAHFVTSSPLEPSQERYENPFFAALATGSTDAVLALADLELRSTNPSTSFRRLCQSYSKNPNQIPILGLGFSPPKDSNWVKIAKQGKVEGARLLLATGKVDLVDVDAKDDSGRTPLFWAARNGHEAMVKLLLDTGDR</sequence>
<evidence type="ECO:0000256" key="1">
    <source>
        <dbReference type="ARBA" id="ARBA00022737"/>
    </source>
</evidence>
<dbReference type="SUPFAM" id="SSF53474">
    <property type="entry name" value="alpha/beta-Hydrolases"/>
    <property type="match status" value="1"/>
</dbReference>
<keyword evidence="6" id="KW-1185">Reference proteome</keyword>
<organism evidence="5 6">
    <name type="scientific">Monosporascus ibericus</name>
    <dbReference type="NCBI Taxonomy" id="155417"/>
    <lineage>
        <taxon>Eukaryota</taxon>
        <taxon>Fungi</taxon>
        <taxon>Dikarya</taxon>
        <taxon>Ascomycota</taxon>
        <taxon>Pezizomycotina</taxon>
        <taxon>Sordariomycetes</taxon>
        <taxon>Xylariomycetidae</taxon>
        <taxon>Xylariales</taxon>
        <taxon>Xylariales incertae sedis</taxon>
        <taxon>Monosporascus</taxon>
    </lineage>
</organism>
<dbReference type="EMBL" id="QJNU01000732">
    <property type="protein sequence ID" value="RYO88013.1"/>
    <property type="molecule type" value="Genomic_DNA"/>
</dbReference>
<feature type="compositionally biased region" description="Basic and acidic residues" evidence="3">
    <location>
        <begin position="40"/>
        <end position="65"/>
    </location>
</feature>
<feature type="domain" description="Nephrocystin 3-like N-terminal" evidence="4">
    <location>
        <begin position="362"/>
        <end position="536"/>
    </location>
</feature>
<dbReference type="AlphaFoldDB" id="A0A4Q4SZF6"/>
<dbReference type="PROSITE" id="PS50297">
    <property type="entry name" value="ANK_REP_REGION"/>
    <property type="match status" value="1"/>
</dbReference>
<dbReference type="InterPro" id="IPR036770">
    <property type="entry name" value="Ankyrin_rpt-contain_sf"/>
</dbReference>
<comment type="caution">
    <text evidence="5">The sequence shown here is derived from an EMBL/GenBank/DDBJ whole genome shotgun (WGS) entry which is preliminary data.</text>
</comment>